<dbReference type="AlphaFoldDB" id="A0AAV7GLW9"/>
<dbReference type="EMBL" id="JAGFBR010000013">
    <property type="protein sequence ID" value="KAH0456982.1"/>
    <property type="molecule type" value="Genomic_DNA"/>
</dbReference>
<organism evidence="2 3">
    <name type="scientific">Dendrobium chrysotoxum</name>
    <name type="common">Orchid</name>
    <dbReference type="NCBI Taxonomy" id="161865"/>
    <lineage>
        <taxon>Eukaryota</taxon>
        <taxon>Viridiplantae</taxon>
        <taxon>Streptophyta</taxon>
        <taxon>Embryophyta</taxon>
        <taxon>Tracheophyta</taxon>
        <taxon>Spermatophyta</taxon>
        <taxon>Magnoliopsida</taxon>
        <taxon>Liliopsida</taxon>
        <taxon>Asparagales</taxon>
        <taxon>Orchidaceae</taxon>
        <taxon>Epidendroideae</taxon>
        <taxon>Malaxideae</taxon>
        <taxon>Dendrobiinae</taxon>
        <taxon>Dendrobium</taxon>
    </lineage>
</organism>
<proteinExistence type="predicted"/>
<feature type="region of interest" description="Disordered" evidence="1">
    <location>
        <begin position="324"/>
        <end position="346"/>
    </location>
</feature>
<evidence type="ECO:0000313" key="3">
    <source>
        <dbReference type="Proteomes" id="UP000775213"/>
    </source>
</evidence>
<reference evidence="2 3" key="1">
    <citation type="journal article" date="2021" name="Hortic Res">
        <title>Chromosome-scale assembly of the Dendrobium chrysotoxum genome enhances the understanding of orchid evolution.</title>
        <authorList>
            <person name="Zhang Y."/>
            <person name="Zhang G.Q."/>
            <person name="Zhang D."/>
            <person name="Liu X.D."/>
            <person name="Xu X.Y."/>
            <person name="Sun W.H."/>
            <person name="Yu X."/>
            <person name="Zhu X."/>
            <person name="Wang Z.W."/>
            <person name="Zhao X."/>
            <person name="Zhong W.Y."/>
            <person name="Chen H."/>
            <person name="Yin W.L."/>
            <person name="Huang T."/>
            <person name="Niu S.C."/>
            <person name="Liu Z.J."/>
        </authorList>
    </citation>
    <scope>NUCLEOTIDE SEQUENCE [LARGE SCALE GENOMIC DNA]</scope>
    <source>
        <strain evidence="2">Lindl</strain>
    </source>
</reference>
<name>A0AAV7GLW9_DENCH</name>
<protein>
    <submittedName>
        <fullName evidence="2">Uncharacterized protein</fullName>
    </submittedName>
</protein>
<keyword evidence="3" id="KW-1185">Reference proteome</keyword>
<accession>A0AAV7GLW9</accession>
<sequence length="476" mass="53949">MIYVDLSDADNHMKILKIFLSQENLDPNFRFDELANATENLCIAAAYRTDQELLNKEKPGEFTKVPTTSSKNCTFKEAQRGPHYSFLSKIVKKVTILVGYVKRITGSFVQLTCFVKTVLAQTILKGFAIIELIEVVTEETKKKSMRNWQVRDTRELFYSFYRDMHKCIFIVLPLLKGGVFVPEWDYGLVLDEHDNIDILRSPFFDVGFNFDNTIEEYFERIHITLVDTIDDQRKKGRWTIFGRATTVSPPATSTFKDYFTHLLRFLTHTIGIQFTVLPLLKGGVFKLQGQQSNVAFIFSFLHQHEWRSLNGTTVWYLTNTTTSTSFVPRSSTSDSTSTTPSKNTSNGSTLLWWIRSTIKGRKDGGPSLAEPRLFLLRLLPHSKTTSLIYYGSSPTPSAFKWIPSGEDSFPIKHKIQRWWPPVVVTTMVASGGGGRRQVMAAYSSGGWWLIAAMVLASGGGRRWVAKRVAVAGGDDR</sequence>
<evidence type="ECO:0000313" key="2">
    <source>
        <dbReference type="EMBL" id="KAH0456982.1"/>
    </source>
</evidence>
<gene>
    <name evidence="2" type="ORF">IEQ34_014889</name>
</gene>
<evidence type="ECO:0000256" key="1">
    <source>
        <dbReference type="SAM" id="MobiDB-lite"/>
    </source>
</evidence>
<dbReference type="Proteomes" id="UP000775213">
    <property type="component" value="Unassembled WGS sequence"/>
</dbReference>
<comment type="caution">
    <text evidence="2">The sequence shown here is derived from an EMBL/GenBank/DDBJ whole genome shotgun (WGS) entry which is preliminary data.</text>
</comment>